<protein>
    <submittedName>
        <fullName evidence="2">Uncharacterized protein</fullName>
    </submittedName>
</protein>
<feature type="compositionally biased region" description="Basic and acidic residues" evidence="1">
    <location>
        <begin position="82"/>
        <end position="103"/>
    </location>
</feature>
<feature type="region of interest" description="Disordered" evidence="1">
    <location>
        <begin position="73"/>
        <end position="103"/>
    </location>
</feature>
<organism evidence="2">
    <name type="scientific">Cacopsylla melanoneura</name>
    <dbReference type="NCBI Taxonomy" id="428564"/>
    <lineage>
        <taxon>Eukaryota</taxon>
        <taxon>Metazoa</taxon>
        <taxon>Ecdysozoa</taxon>
        <taxon>Arthropoda</taxon>
        <taxon>Hexapoda</taxon>
        <taxon>Insecta</taxon>
        <taxon>Pterygota</taxon>
        <taxon>Neoptera</taxon>
        <taxon>Paraneoptera</taxon>
        <taxon>Hemiptera</taxon>
        <taxon>Sternorrhyncha</taxon>
        <taxon>Psylloidea</taxon>
        <taxon>Psyllidae</taxon>
        <taxon>Psyllinae</taxon>
        <taxon>Cacopsylla</taxon>
    </lineage>
</organism>
<name>A0A8D8Z7R1_9HEMI</name>
<accession>A0A8D8Z7R1</accession>
<reference evidence="2" key="1">
    <citation type="submission" date="2021-05" db="EMBL/GenBank/DDBJ databases">
        <authorList>
            <person name="Alioto T."/>
            <person name="Alioto T."/>
            <person name="Gomez Garrido J."/>
        </authorList>
    </citation>
    <scope>NUCLEOTIDE SEQUENCE</scope>
</reference>
<proteinExistence type="predicted"/>
<evidence type="ECO:0000313" key="2">
    <source>
        <dbReference type="EMBL" id="CAG6742475.1"/>
    </source>
</evidence>
<sequence length="103" mass="11756">MDNSNKSPKEMDVEQNSDEVIDDLLQRYSNCLQQVSKSRVELVELQLDTENMNASGVLFQIEVNKITSDLDEQVFNDQSESNDEHIMGETKESKDPVEHPTNP</sequence>
<evidence type="ECO:0000256" key="1">
    <source>
        <dbReference type="SAM" id="MobiDB-lite"/>
    </source>
</evidence>
<dbReference type="AlphaFoldDB" id="A0A8D8Z7R1"/>
<dbReference type="EMBL" id="HBUF01435858">
    <property type="protein sequence ID" value="CAG6742475.1"/>
    <property type="molecule type" value="Transcribed_RNA"/>
</dbReference>